<sequence>MCELDPNALDASIRILEEELQGLKSNENRLHQTEKELYRQLREVHEDIYGNQKATQEADKAIRTKQSLKKERENILLPAVALPPEILSMIFRETIDNFEDGLNGELCNAPMSLLLSWVCRRWRTIVVENPRFWTCINLHHCLQYNLAPYLSRSAGFQLAIMSGTWDKADEDKYEDRRREIQRFFSQFLRHAHRWQLLLVTGLDYPPLRELYYWLSKARTRTLRVIDLSSDQATGRTMPLFGAFCHPNLQSLSLQGIHIPAGFTAPNLKLLTLRGTQDNFTVPHANLHQLLVSATLLSQLELDVELVKFNAEEVGSISLPNLWHLGLYFTKIDSRQLRRVLTMISAPALDFIELEATGDECRQKPSEGSDFKSFSVDGQPRYPTVTRASFSGMVRDREDFEDLVHAFPNIKGVNLSSVDIPLCISVLEHPGPDSDMDNPSMRNEWPDLDDLQLDALAAKSCFPELCKWLERRRAGGCELVSLDFTSDLEREGPEDREWLAKLGELESLDDIISLVHCWGEGDLGTD</sequence>
<reference evidence="2 3" key="1">
    <citation type="submission" date="2014-04" db="EMBL/GenBank/DDBJ databases">
        <title>Evolutionary Origins and Diversification of the Mycorrhizal Mutualists.</title>
        <authorList>
            <consortium name="DOE Joint Genome Institute"/>
            <consortium name="Mycorrhizal Genomics Consortium"/>
            <person name="Kohler A."/>
            <person name="Kuo A."/>
            <person name="Nagy L.G."/>
            <person name="Floudas D."/>
            <person name="Copeland A."/>
            <person name="Barry K.W."/>
            <person name="Cichocki N."/>
            <person name="Veneault-Fourrey C."/>
            <person name="LaButti K."/>
            <person name="Lindquist E.A."/>
            <person name="Lipzen A."/>
            <person name="Lundell T."/>
            <person name="Morin E."/>
            <person name="Murat C."/>
            <person name="Riley R."/>
            <person name="Ohm R."/>
            <person name="Sun H."/>
            <person name="Tunlid A."/>
            <person name="Henrissat B."/>
            <person name="Grigoriev I.V."/>
            <person name="Hibbett D.S."/>
            <person name="Martin F."/>
        </authorList>
    </citation>
    <scope>NUCLEOTIDE SEQUENCE [LARGE SCALE GENOMIC DNA]</scope>
    <source>
        <strain evidence="2 3">MD-312</strain>
    </source>
</reference>
<keyword evidence="3" id="KW-1185">Reference proteome</keyword>
<dbReference type="OrthoDB" id="2269034at2759"/>
<keyword evidence="1" id="KW-0175">Coiled coil</keyword>
<evidence type="ECO:0008006" key="4">
    <source>
        <dbReference type="Google" id="ProtNLM"/>
    </source>
</evidence>
<dbReference type="InterPro" id="IPR032675">
    <property type="entry name" value="LRR_dom_sf"/>
</dbReference>
<evidence type="ECO:0000313" key="3">
    <source>
        <dbReference type="Proteomes" id="UP000053820"/>
    </source>
</evidence>
<feature type="coiled-coil region" evidence="1">
    <location>
        <begin position="13"/>
        <end position="71"/>
    </location>
</feature>
<evidence type="ECO:0000256" key="1">
    <source>
        <dbReference type="SAM" id="Coils"/>
    </source>
</evidence>
<gene>
    <name evidence="2" type="ORF">HYDPIDRAFT_44083</name>
</gene>
<dbReference type="Gene3D" id="3.80.10.10">
    <property type="entry name" value="Ribonuclease Inhibitor"/>
    <property type="match status" value="1"/>
</dbReference>
<evidence type="ECO:0000313" key="2">
    <source>
        <dbReference type="EMBL" id="KIJ59324.1"/>
    </source>
</evidence>
<organism evidence="2 3">
    <name type="scientific">Hydnomerulius pinastri MD-312</name>
    <dbReference type="NCBI Taxonomy" id="994086"/>
    <lineage>
        <taxon>Eukaryota</taxon>
        <taxon>Fungi</taxon>
        <taxon>Dikarya</taxon>
        <taxon>Basidiomycota</taxon>
        <taxon>Agaricomycotina</taxon>
        <taxon>Agaricomycetes</taxon>
        <taxon>Agaricomycetidae</taxon>
        <taxon>Boletales</taxon>
        <taxon>Boletales incertae sedis</taxon>
        <taxon>Leucogyrophana</taxon>
    </lineage>
</organism>
<proteinExistence type="predicted"/>
<protein>
    <recommendedName>
        <fullName evidence="4">F-box domain-containing protein</fullName>
    </recommendedName>
</protein>
<dbReference type="EMBL" id="KN839891">
    <property type="protein sequence ID" value="KIJ59324.1"/>
    <property type="molecule type" value="Genomic_DNA"/>
</dbReference>
<accession>A0A0C9V258</accession>
<dbReference type="Proteomes" id="UP000053820">
    <property type="component" value="Unassembled WGS sequence"/>
</dbReference>
<dbReference type="HOGENOM" id="CLU_518808_0_0_1"/>
<dbReference type="AlphaFoldDB" id="A0A0C9V258"/>
<name>A0A0C9V258_9AGAM</name>
<dbReference type="Gene3D" id="1.20.1280.50">
    <property type="match status" value="1"/>
</dbReference>
<dbReference type="SUPFAM" id="SSF52047">
    <property type="entry name" value="RNI-like"/>
    <property type="match status" value="1"/>
</dbReference>